<gene>
    <name evidence="5" type="ORF">MUG09_02795</name>
</gene>
<keyword evidence="1" id="KW-0805">Transcription regulation</keyword>
<dbReference type="PANTHER" id="PTHR30363:SF44">
    <property type="entry name" value="AGA OPERON TRANSCRIPTIONAL REPRESSOR-RELATED"/>
    <property type="match status" value="1"/>
</dbReference>
<evidence type="ECO:0000313" key="5">
    <source>
        <dbReference type="EMBL" id="UOM51704.1"/>
    </source>
</evidence>
<dbReference type="Pfam" id="PF08220">
    <property type="entry name" value="HTH_DeoR"/>
    <property type="match status" value="1"/>
</dbReference>
<dbReference type="PROSITE" id="PS51000">
    <property type="entry name" value="HTH_DEOR_2"/>
    <property type="match status" value="1"/>
</dbReference>
<dbReference type="InterPro" id="IPR036390">
    <property type="entry name" value="WH_DNA-bd_sf"/>
</dbReference>
<dbReference type="Proteomes" id="UP000829708">
    <property type="component" value="Chromosome"/>
</dbReference>
<dbReference type="SMART" id="SM01134">
    <property type="entry name" value="DeoRC"/>
    <property type="match status" value="1"/>
</dbReference>
<evidence type="ECO:0000256" key="2">
    <source>
        <dbReference type="ARBA" id="ARBA00023125"/>
    </source>
</evidence>
<protein>
    <submittedName>
        <fullName evidence="5">DeoR/GlpR family DNA-binding transcription regulator</fullName>
    </submittedName>
</protein>
<dbReference type="InterPro" id="IPR014036">
    <property type="entry name" value="DeoR-like_C"/>
</dbReference>
<dbReference type="GO" id="GO:0003677">
    <property type="term" value="F:DNA binding"/>
    <property type="evidence" value="ECO:0007669"/>
    <property type="project" value="UniProtKB-KW"/>
</dbReference>
<feature type="domain" description="HTH deoR-type" evidence="4">
    <location>
        <begin position="4"/>
        <end position="59"/>
    </location>
</feature>
<dbReference type="InterPro" id="IPR018356">
    <property type="entry name" value="Tscrpt_reg_HTH_DeoR_CS"/>
</dbReference>
<evidence type="ECO:0000259" key="4">
    <source>
        <dbReference type="PROSITE" id="PS51000"/>
    </source>
</evidence>
<name>A0ABY4DCD6_9SPIR</name>
<dbReference type="RefSeq" id="WP_244773353.1">
    <property type="nucleotide sequence ID" value="NZ_CP094929.1"/>
</dbReference>
<dbReference type="PROSITE" id="PS00894">
    <property type="entry name" value="HTH_DEOR_1"/>
    <property type="match status" value="1"/>
</dbReference>
<proteinExistence type="predicted"/>
<reference evidence="6" key="1">
    <citation type="journal article" date="2024" name="J Bioinform Genom">
        <title>Complete genome sequence of the type strain bacterium Sphaerochaeta associata GLS2t (VKM B-2742)t.</title>
        <authorList>
            <person name="Troshina O.Y."/>
            <person name="Tepeeva A.N."/>
            <person name="Arzamasceva V.O."/>
            <person name="Whitman W.B."/>
            <person name="Varghese N."/>
            <person name="Shapiro N."/>
            <person name="Woyke T."/>
            <person name="Kripides N.C."/>
            <person name="Vasilenko O.V."/>
        </authorList>
    </citation>
    <scope>NUCLEOTIDE SEQUENCE [LARGE SCALE GENOMIC DNA]</scope>
    <source>
        <strain evidence="6">GLS2T</strain>
    </source>
</reference>
<evidence type="ECO:0000313" key="6">
    <source>
        <dbReference type="Proteomes" id="UP000829708"/>
    </source>
</evidence>
<evidence type="ECO:0000256" key="1">
    <source>
        <dbReference type="ARBA" id="ARBA00023015"/>
    </source>
</evidence>
<dbReference type="SMART" id="SM00420">
    <property type="entry name" value="HTH_DEOR"/>
    <property type="match status" value="1"/>
</dbReference>
<dbReference type="InterPro" id="IPR037171">
    <property type="entry name" value="NagB/RpiA_transferase-like"/>
</dbReference>
<dbReference type="Pfam" id="PF00455">
    <property type="entry name" value="DeoRC"/>
    <property type="match status" value="1"/>
</dbReference>
<keyword evidence="6" id="KW-1185">Reference proteome</keyword>
<dbReference type="PANTHER" id="PTHR30363">
    <property type="entry name" value="HTH-TYPE TRANSCRIPTIONAL REGULATOR SRLR-RELATED"/>
    <property type="match status" value="1"/>
</dbReference>
<sequence>MKSLNTRQSTILRFIEERGSINIHTLFSQIPASEATIRRDLTLLEQKQCIMRRRGEAFVLKKSLESAFQQRENINRSAKQIIAHIAAKLIQDNDTVILDAGTTTLEIARLLTQKNNLTIVTNSLPIANILAPTKVSLLFAGGHLFSQNMSTQGPDAEAFFKKIEVNKAFVGASGVRQSVGLETLNPYEAEIKRLMVRSAKQAYGVVDASKFTMAGVNVFCEFSELDFLITDKPITDTATCNVLKHNKVTVLTPESEQAQSL</sequence>
<dbReference type="Gene3D" id="3.40.50.1360">
    <property type="match status" value="1"/>
</dbReference>
<dbReference type="EMBL" id="CP094929">
    <property type="protein sequence ID" value="UOM51704.1"/>
    <property type="molecule type" value="Genomic_DNA"/>
</dbReference>
<dbReference type="SUPFAM" id="SSF100950">
    <property type="entry name" value="NagB/RpiA/CoA transferase-like"/>
    <property type="match status" value="1"/>
</dbReference>
<keyword evidence="2 5" id="KW-0238">DNA-binding</keyword>
<dbReference type="SUPFAM" id="SSF46785">
    <property type="entry name" value="Winged helix' DNA-binding domain"/>
    <property type="match status" value="1"/>
</dbReference>
<accession>A0ABY4DCD6</accession>
<organism evidence="5 6">
    <name type="scientific">Sphaerochaeta associata</name>
    <dbReference type="NCBI Taxonomy" id="1129264"/>
    <lineage>
        <taxon>Bacteria</taxon>
        <taxon>Pseudomonadati</taxon>
        <taxon>Spirochaetota</taxon>
        <taxon>Spirochaetia</taxon>
        <taxon>Spirochaetales</taxon>
        <taxon>Sphaerochaetaceae</taxon>
        <taxon>Sphaerochaeta</taxon>
    </lineage>
</organism>
<evidence type="ECO:0000256" key="3">
    <source>
        <dbReference type="ARBA" id="ARBA00023163"/>
    </source>
</evidence>
<dbReference type="InterPro" id="IPR001034">
    <property type="entry name" value="DeoR_HTH"/>
</dbReference>
<dbReference type="InterPro" id="IPR050313">
    <property type="entry name" value="Carb_Metab_HTH_regulators"/>
</dbReference>
<keyword evidence="3" id="KW-0804">Transcription</keyword>